<feature type="region of interest" description="Disordered" evidence="1">
    <location>
        <begin position="81"/>
        <end position="164"/>
    </location>
</feature>
<name>A0A1J5NYW4_9ZZZZ</name>
<comment type="caution">
    <text evidence="2">The sequence shown here is derived from an EMBL/GenBank/DDBJ whole genome shotgun (WGS) entry which is preliminary data.</text>
</comment>
<sequence length="164" mass="17785">MRLRSVQRIRGSAQQVVMKLKGEARTVAAEESFIRTLNQAPVFEQVILEREAERQGGGWDFDLTLPVVSVPPPFIQDVPSHTVAAASDAKAPVKVAAPRAQTPPSALHRAPAPPPAHTATPPTLQPPAQPSERTAVPRVRPAPMNRRFPPIRQRPPHPDEGGLP</sequence>
<dbReference type="EMBL" id="MLJW01008536">
    <property type="protein sequence ID" value="OIQ63962.1"/>
    <property type="molecule type" value="Genomic_DNA"/>
</dbReference>
<feature type="compositionally biased region" description="Low complexity" evidence="1">
    <location>
        <begin position="83"/>
        <end position="110"/>
    </location>
</feature>
<protein>
    <submittedName>
        <fullName evidence="2">Uncharacterized protein</fullName>
    </submittedName>
</protein>
<accession>A0A1J5NYW4</accession>
<evidence type="ECO:0000256" key="1">
    <source>
        <dbReference type="SAM" id="MobiDB-lite"/>
    </source>
</evidence>
<reference evidence="2" key="1">
    <citation type="submission" date="2016-10" db="EMBL/GenBank/DDBJ databases">
        <title>Sequence of Gallionella enrichment culture.</title>
        <authorList>
            <person name="Poehlein A."/>
            <person name="Muehling M."/>
            <person name="Daniel R."/>
        </authorList>
    </citation>
    <scope>NUCLEOTIDE SEQUENCE</scope>
</reference>
<evidence type="ECO:0000313" key="2">
    <source>
        <dbReference type="EMBL" id="OIQ63962.1"/>
    </source>
</evidence>
<organism evidence="2">
    <name type="scientific">mine drainage metagenome</name>
    <dbReference type="NCBI Taxonomy" id="410659"/>
    <lineage>
        <taxon>unclassified sequences</taxon>
        <taxon>metagenomes</taxon>
        <taxon>ecological metagenomes</taxon>
    </lineage>
</organism>
<dbReference type="AlphaFoldDB" id="A0A1J5NYW4"/>
<gene>
    <name evidence="2" type="ORF">GALL_544900</name>
</gene>
<proteinExistence type="predicted"/>